<organism evidence="1 2">
    <name type="scientific">Borborobacter arsenicus</name>
    <dbReference type="NCBI Taxonomy" id="1851146"/>
    <lineage>
        <taxon>Bacteria</taxon>
        <taxon>Pseudomonadati</taxon>
        <taxon>Pseudomonadota</taxon>
        <taxon>Alphaproteobacteria</taxon>
        <taxon>Hyphomicrobiales</taxon>
        <taxon>Phyllobacteriaceae</taxon>
        <taxon>Borborobacter</taxon>
    </lineage>
</organism>
<evidence type="ECO:0000313" key="2">
    <source>
        <dbReference type="Proteomes" id="UP000281647"/>
    </source>
</evidence>
<dbReference type="AlphaFoldDB" id="A0A432V2Q4"/>
<comment type="caution">
    <text evidence="1">The sequence shown here is derived from an EMBL/GenBank/DDBJ whole genome shotgun (WGS) entry which is preliminary data.</text>
</comment>
<proteinExistence type="predicted"/>
<sequence>MPQMAKGVFMAALSLPALLPSSRNCGFSFRTIRKILLNMSIDQIVQLAERPASGHYFDPKTYHGRT</sequence>
<gene>
    <name evidence="1" type="ORF">EET67_17810</name>
</gene>
<dbReference type="Proteomes" id="UP000281647">
    <property type="component" value="Unassembled WGS sequence"/>
</dbReference>
<protein>
    <submittedName>
        <fullName evidence="1">Uncharacterized protein</fullName>
    </submittedName>
</protein>
<name>A0A432V2Q4_9HYPH</name>
<reference evidence="1 2" key="1">
    <citation type="submission" date="2018-11" db="EMBL/GenBank/DDBJ databases">
        <title>Pseudaminobacter arsenicus sp. nov., an arsenic-resistant bacterium isolated from arsenic-rich aquifers.</title>
        <authorList>
            <person name="Mu Y."/>
        </authorList>
    </citation>
    <scope>NUCLEOTIDE SEQUENCE [LARGE SCALE GENOMIC DNA]</scope>
    <source>
        <strain evidence="1 2">CB3</strain>
    </source>
</reference>
<keyword evidence="2" id="KW-1185">Reference proteome</keyword>
<accession>A0A432V2Q4</accession>
<dbReference type="EMBL" id="RKST01000019">
    <property type="protein sequence ID" value="RUM96405.1"/>
    <property type="molecule type" value="Genomic_DNA"/>
</dbReference>
<evidence type="ECO:0000313" key="1">
    <source>
        <dbReference type="EMBL" id="RUM96405.1"/>
    </source>
</evidence>